<feature type="compositionally biased region" description="Basic residues" evidence="1">
    <location>
        <begin position="230"/>
        <end position="242"/>
    </location>
</feature>
<feature type="compositionally biased region" description="Gly residues" evidence="1">
    <location>
        <begin position="214"/>
        <end position="227"/>
    </location>
</feature>
<evidence type="ECO:0000313" key="2">
    <source>
        <dbReference type="EMBL" id="CAA9378697.1"/>
    </source>
</evidence>
<feature type="compositionally biased region" description="Basic residues" evidence="1">
    <location>
        <begin position="46"/>
        <end position="61"/>
    </location>
</feature>
<evidence type="ECO:0000256" key="1">
    <source>
        <dbReference type="SAM" id="MobiDB-lite"/>
    </source>
</evidence>
<reference evidence="2" key="1">
    <citation type="submission" date="2020-02" db="EMBL/GenBank/DDBJ databases">
        <authorList>
            <person name="Meier V. D."/>
        </authorList>
    </citation>
    <scope>NUCLEOTIDE SEQUENCE</scope>
    <source>
        <strain evidence="2">AVDCRST_MAG89</strain>
    </source>
</reference>
<sequence>DPPQHRLPPAHLCIGRDDVPVAPRAVAHADRARGRHPPLPRPGPRSGHRRAPPAHRRHALARPRDRARPDAGRADGEDTPARGVLGHGLRLAPGRGTAQRAAAVHDHHRRAGHPLHPRALQARRRDAAGDDARVARLRVRAAQDGRPAHRPHGARRAGGGRLPPRAAVHPRLRLLGKAHRRRLQPRGPHGPRVGRADEAPRLRALRVAGRRLGRAGGPGDGGAGAGGAARHPRQHARHRAARRAQAGAQRRARARHPARSREAGVRPAAILLQQGLRLCRHHEHPPADHQLQPDGFAGRDAGLLLRQVRGVDGQRRRAGAGPDVGRDARRRHALLADEHRCVFVAVLLGRGAGRGRSLRRRRHHESPGRGDDLPRRDIPRAAKLGRAVLPQAHLLERSRQGRPLRRVGRAGALLRRDACRVPLAAPTGV</sequence>
<dbReference type="GO" id="GO:0033961">
    <property type="term" value="F:cis-stilbene-oxide hydrolase activity"/>
    <property type="evidence" value="ECO:0007669"/>
    <property type="project" value="UniProtKB-EC"/>
</dbReference>
<feature type="region of interest" description="Disordered" evidence="1">
    <location>
        <begin position="354"/>
        <end position="377"/>
    </location>
</feature>
<feature type="compositionally biased region" description="Basic and acidic residues" evidence="1">
    <location>
        <begin position="365"/>
        <end position="377"/>
    </location>
</feature>
<feature type="compositionally biased region" description="Basic and acidic residues" evidence="1">
    <location>
        <begin position="62"/>
        <end position="80"/>
    </location>
</feature>
<feature type="region of interest" description="Disordered" evidence="1">
    <location>
        <begin position="142"/>
        <end position="264"/>
    </location>
</feature>
<protein>
    <submittedName>
        <fullName evidence="2">Epoxide hydrolase</fullName>
        <ecNumber evidence="2">3.3.2.9</ecNumber>
    </submittedName>
</protein>
<feature type="compositionally biased region" description="Basic residues" evidence="1">
    <location>
        <begin position="168"/>
        <end position="184"/>
    </location>
</feature>
<feature type="non-terminal residue" evidence="2">
    <location>
        <position position="429"/>
    </location>
</feature>
<dbReference type="EMBL" id="CADCTV010001093">
    <property type="protein sequence ID" value="CAA9378697.1"/>
    <property type="molecule type" value="Genomic_DNA"/>
</dbReference>
<name>A0A6J4N618_9BACT</name>
<dbReference type="EC" id="3.3.2.9" evidence="2"/>
<proteinExistence type="predicted"/>
<gene>
    <name evidence="2" type="ORF">AVDCRST_MAG89-5210</name>
</gene>
<dbReference type="AlphaFoldDB" id="A0A6J4N618"/>
<feature type="region of interest" description="Disordered" evidence="1">
    <location>
        <begin position="1"/>
        <end position="90"/>
    </location>
</feature>
<accession>A0A6J4N618</accession>
<keyword evidence="2" id="KW-0378">Hydrolase</keyword>
<feature type="non-terminal residue" evidence="2">
    <location>
        <position position="1"/>
    </location>
</feature>
<organism evidence="2">
    <name type="scientific">uncultured Gemmatimonadota bacterium</name>
    <dbReference type="NCBI Taxonomy" id="203437"/>
    <lineage>
        <taxon>Bacteria</taxon>
        <taxon>Pseudomonadati</taxon>
        <taxon>Gemmatimonadota</taxon>
        <taxon>environmental samples</taxon>
    </lineage>
</organism>